<evidence type="ECO:0000256" key="4">
    <source>
        <dbReference type="ARBA" id="ARBA00010609"/>
    </source>
</evidence>
<evidence type="ECO:0000256" key="9">
    <source>
        <dbReference type="ARBA" id="ARBA00023002"/>
    </source>
</evidence>
<dbReference type="FunFam" id="2.60.40.420:FF:000125">
    <property type="entry name" value="Laccase 2"/>
    <property type="match status" value="1"/>
</dbReference>
<evidence type="ECO:0000259" key="16">
    <source>
        <dbReference type="Pfam" id="PF07731"/>
    </source>
</evidence>
<feature type="signal peptide" evidence="14">
    <location>
        <begin position="1"/>
        <end position="17"/>
    </location>
</feature>
<dbReference type="InterPro" id="IPR008972">
    <property type="entry name" value="Cupredoxin"/>
</dbReference>
<dbReference type="SUPFAM" id="SSF49503">
    <property type="entry name" value="Cupredoxins"/>
    <property type="match status" value="3"/>
</dbReference>
<sequence length="524" mass="55426">MISAALLLLAPISGTLAAIGPVTDLNIINGFLQPDGYNRSFVLAEGVFPGPLITGNMGDNFQINVINGLTNSTMLLSTSIHWHGLFQATTNWADGSSFINQCPIAANNSFLYDFNVSSQAGTFWYHSHLSTQYCDGLRGPLVVYDPDDPYLDLYDVDDDTTVITLADLYHVPAPVAGAAPTPDATLINGLGINYADTTQGSLAVISVVQGSTYRFRLVSISCDPNYVFSIDGHTFTVIEVDGVNHNPVVADSIQIYAAQRYSLVLSANQTVDNYWVRANPNRGTSGFTGNINSAILRYSGAADANPTTTDTADNLLAETSLSPLDSPGAPGNASLDAVDLAINLALSFDAPDFEINGVSFVPPTVPVLLQIISGATTAAELLPAGSVYALPLNSSIQLSFDASTVAGIGGPHPFHLHGHTFDVIRPQGSSDYNYVNPVRRDVVATGTGAATDNVTIRFQTDNAGPWFLHCHIDWHLEAGLAIVFAEDAADAASVNPTPDDWDQLCPIYDALTVDQLGGGGGNTT</sequence>
<keyword evidence="14" id="KW-0732">Signal</keyword>
<feature type="domain" description="Plastocyanin-like" evidence="15">
    <location>
        <begin position="160"/>
        <end position="301"/>
    </location>
</feature>
<dbReference type="GO" id="GO:0005507">
    <property type="term" value="F:copper ion binding"/>
    <property type="evidence" value="ECO:0007669"/>
    <property type="project" value="InterPro"/>
</dbReference>
<accession>A0A6A4HY04</accession>
<dbReference type="InterPro" id="IPR001117">
    <property type="entry name" value="Cu-oxidase_2nd"/>
</dbReference>
<comment type="cofactor">
    <cofactor evidence="2">
        <name>Cu cation</name>
        <dbReference type="ChEBI" id="CHEBI:23378"/>
    </cofactor>
</comment>
<comment type="catalytic activity">
    <reaction evidence="1">
        <text>4 hydroquinone + O2 = 4 benzosemiquinone + 2 H2O</text>
        <dbReference type="Rhea" id="RHEA:11276"/>
        <dbReference type="ChEBI" id="CHEBI:15377"/>
        <dbReference type="ChEBI" id="CHEBI:15379"/>
        <dbReference type="ChEBI" id="CHEBI:17594"/>
        <dbReference type="ChEBI" id="CHEBI:17977"/>
        <dbReference type="EC" id="1.10.3.2"/>
    </reaction>
</comment>
<evidence type="ECO:0000313" key="19">
    <source>
        <dbReference type="Proteomes" id="UP000799118"/>
    </source>
</evidence>
<keyword evidence="8" id="KW-0677">Repeat</keyword>
<dbReference type="InterPro" id="IPR011707">
    <property type="entry name" value="Cu-oxidase-like_N"/>
</dbReference>
<keyword evidence="7" id="KW-0479">Metal-binding</keyword>
<dbReference type="AlphaFoldDB" id="A0A6A4HY04"/>
<dbReference type="FunFam" id="2.60.40.420:FF:000045">
    <property type="entry name" value="Laccase 2"/>
    <property type="match status" value="1"/>
</dbReference>
<keyword evidence="10" id="KW-0186">Copper</keyword>
<gene>
    <name evidence="18" type="ORF">BT96DRAFT_877890</name>
</gene>
<evidence type="ECO:0000313" key="18">
    <source>
        <dbReference type="EMBL" id="KAE9404252.1"/>
    </source>
</evidence>
<dbReference type="Pfam" id="PF00394">
    <property type="entry name" value="Cu-oxidase"/>
    <property type="match status" value="1"/>
</dbReference>
<comment type="subcellular location">
    <subcellularLocation>
        <location evidence="3">Secreted</location>
    </subcellularLocation>
</comment>
<dbReference type="GO" id="GO:0005576">
    <property type="term" value="C:extracellular region"/>
    <property type="evidence" value="ECO:0007669"/>
    <property type="project" value="UniProtKB-SubCell"/>
</dbReference>
<evidence type="ECO:0000259" key="17">
    <source>
        <dbReference type="Pfam" id="PF07732"/>
    </source>
</evidence>
<feature type="domain" description="Plastocyanin-like" evidence="16">
    <location>
        <begin position="361"/>
        <end position="488"/>
    </location>
</feature>
<dbReference type="PANTHER" id="PTHR11709">
    <property type="entry name" value="MULTI-COPPER OXIDASE"/>
    <property type="match status" value="1"/>
</dbReference>
<evidence type="ECO:0000256" key="13">
    <source>
        <dbReference type="ARBA" id="ARBA00023185"/>
    </source>
</evidence>
<dbReference type="PANTHER" id="PTHR11709:SF511">
    <property type="entry name" value="LACCASE"/>
    <property type="match status" value="1"/>
</dbReference>
<dbReference type="Gene3D" id="2.60.40.420">
    <property type="entry name" value="Cupredoxins - blue copper proteins"/>
    <property type="match status" value="3"/>
</dbReference>
<feature type="domain" description="Plastocyanin-like" evidence="17">
    <location>
        <begin position="33"/>
        <end position="147"/>
    </location>
</feature>
<evidence type="ECO:0000256" key="3">
    <source>
        <dbReference type="ARBA" id="ARBA00004613"/>
    </source>
</evidence>
<evidence type="ECO:0000256" key="7">
    <source>
        <dbReference type="ARBA" id="ARBA00022723"/>
    </source>
</evidence>
<dbReference type="FunFam" id="2.60.40.420:FF:000112">
    <property type="entry name" value="Laccase B"/>
    <property type="match status" value="1"/>
</dbReference>
<evidence type="ECO:0000256" key="2">
    <source>
        <dbReference type="ARBA" id="ARBA00001935"/>
    </source>
</evidence>
<dbReference type="OrthoDB" id="2121828at2759"/>
<keyword evidence="19" id="KW-1185">Reference proteome</keyword>
<keyword evidence="11" id="KW-1015">Disulfide bond</keyword>
<keyword evidence="6" id="KW-0964">Secreted</keyword>
<evidence type="ECO:0000256" key="1">
    <source>
        <dbReference type="ARBA" id="ARBA00000349"/>
    </source>
</evidence>
<keyword evidence="13" id="KW-0439">Lignin degradation</keyword>
<dbReference type="Proteomes" id="UP000799118">
    <property type="component" value="Unassembled WGS sequence"/>
</dbReference>
<evidence type="ECO:0000256" key="8">
    <source>
        <dbReference type="ARBA" id="ARBA00022737"/>
    </source>
</evidence>
<protein>
    <recommendedName>
        <fullName evidence="5">laccase</fullName>
        <ecNumber evidence="5">1.10.3.2</ecNumber>
    </recommendedName>
</protein>
<name>A0A6A4HY04_9AGAR</name>
<dbReference type="Pfam" id="PF07732">
    <property type="entry name" value="Cu-oxidase_3"/>
    <property type="match status" value="1"/>
</dbReference>
<dbReference type="InterPro" id="IPR011706">
    <property type="entry name" value="Cu-oxidase_C"/>
</dbReference>
<dbReference type="GO" id="GO:0046274">
    <property type="term" value="P:lignin catabolic process"/>
    <property type="evidence" value="ECO:0007669"/>
    <property type="project" value="UniProtKB-KW"/>
</dbReference>
<dbReference type="EC" id="1.10.3.2" evidence="5"/>
<evidence type="ECO:0000256" key="11">
    <source>
        <dbReference type="ARBA" id="ARBA00023157"/>
    </source>
</evidence>
<dbReference type="GO" id="GO:0052716">
    <property type="term" value="F:hydroquinone:oxygen oxidoreductase activity"/>
    <property type="evidence" value="ECO:0007669"/>
    <property type="project" value="UniProtKB-EC"/>
</dbReference>
<reference evidence="18" key="1">
    <citation type="journal article" date="2019" name="Environ. Microbiol.">
        <title>Fungal ecological strategies reflected in gene transcription - a case study of two litter decomposers.</title>
        <authorList>
            <person name="Barbi F."/>
            <person name="Kohler A."/>
            <person name="Barry K."/>
            <person name="Baskaran P."/>
            <person name="Daum C."/>
            <person name="Fauchery L."/>
            <person name="Ihrmark K."/>
            <person name="Kuo A."/>
            <person name="LaButti K."/>
            <person name="Lipzen A."/>
            <person name="Morin E."/>
            <person name="Grigoriev I.V."/>
            <person name="Henrissat B."/>
            <person name="Lindahl B."/>
            <person name="Martin F."/>
        </authorList>
    </citation>
    <scope>NUCLEOTIDE SEQUENCE</scope>
    <source>
        <strain evidence="18">JB14</strain>
    </source>
</reference>
<evidence type="ECO:0000256" key="14">
    <source>
        <dbReference type="SAM" id="SignalP"/>
    </source>
</evidence>
<dbReference type="PROSITE" id="PS00080">
    <property type="entry name" value="MULTICOPPER_OXIDASE2"/>
    <property type="match status" value="1"/>
</dbReference>
<dbReference type="InterPro" id="IPR045087">
    <property type="entry name" value="Cu-oxidase_fam"/>
</dbReference>
<proteinExistence type="inferred from homology"/>
<dbReference type="Pfam" id="PF07731">
    <property type="entry name" value="Cu-oxidase_2"/>
    <property type="match status" value="1"/>
</dbReference>
<feature type="chain" id="PRO_5025360593" description="laccase" evidence="14">
    <location>
        <begin position="18"/>
        <end position="524"/>
    </location>
</feature>
<comment type="similarity">
    <text evidence="4">Belongs to the multicopper oxidase family.</text>
</comment>
<keyword evidence="12" id="KW-0325">Glycoprotein</keyword>
<evidence type="ECO:0000256" key="6">
    <source>
        <dbReference type="ARBA" id="ARBA00022525"/>
    </source>
</evidence>
<dbReference type="InterPro" id="IPR033138">
    <property type="entry name" value="Cu_oxidase_CS"/>
</dbReference>
<evidence type="ECO:0000259" key="15">
    <source>
        <dbReference type="Pfam" id="PF00394"/>
    </source>
</evidence>
<organism evidence="18 19">
    <name type="scientific">Gymnopus androsaceus JB14</name>
    <dbReference type="NCBI Taxonomy" id="1447944"/>
    <lineage>
        <taxon>Eukaryota</taxon>
        <taxon>Fungi</taxon>
        <taxon>Dikarya</taxon>
        <taxon>Basidiomycota</taxon>
        <taxon>Agaricomycotina</taxon>
        <taxon>Agaricomycetes</taxon>
        <taxon>Agaricomycetidae</taxon>
        <taxon>Agaricales</taxon>
        <taxon>Marasmiineae</taxon>
        <taxon>Omphalotaceae</taxon>
        <taxon>Gymnopus</taxon>
    </lineage>
</organism>
<dbReference type="PROSITE" id="PS00079">
    <property type="entry name" value="MULTICOPPER_OXIDASE1"/>
    <property type="match status" value="2"/>
</dbReference>
<dbReference type="CDD" id="cd13903">
    <property type="entry name" value="CuRO_3_Tv-LCC_like"/>
    <property type="match status" value="1"/>
</dbReference>
<dbReference type="EMBL" id="ML769418">
    <property type="protein sequence ID" value="KAE9404252.1"/>
    <property type="molecule type" value="Genomic_DNA"/>
</dbReference>
<dbReference type="InterPro" id="IPR002355">
    <property type="entry name" value="Cu_oxidase_Cu_BS"/>
</dbReference>
<keyword evidence="9" id="KW-0560">Oxidoreductase</keyword>
<evidence type="ECO:0000256" key="10">
    <source>
        <dbReference type="ARBA" id="ARBA00023008"/>
    </source>
</evidence>
<evidence type="ECO:0000256" key="5">
    <source>
        <dbReference type="ARBA" id="ARBA00012297"/>
    </source>
</evidence>
<dbReference type="CDD" id="cd13856">
    <property type="entry name" value="CuRO_1_Tv-LCC_like"/>
    <property type="match status" value="1"/>
</dbReference>
<evidence type="ECO:0000256" key="12">
    <source>
        <dbReference type="ARBA" id="ARBA00023180"/>
    </source>
</evidence>